<dbReference type="RefSeq" id="WP_163952633.1">
    <property type="nucleotide sequence ID" value="NZ_JAAFZH010000010.1"/>
</dbReference>
<sequence length="298" mass="32874">MKLFITGATGYIGSSLAAHLIKKGHTVYGLYRNVAKEADLRKLGIIPVLGDLDNVATLTDYARIADAIINTADSDQRRAVETIIDAIKGTGKVFIHSSGSSVVSDDVLGEIENPNLYDEETLFRPMDVRQERVNINNDVRIAGITKGIRTIVMVPSMIYGDSLGLPVESDQLPKVFKKSRELGAGVYLGKGINRWSNVHIADLVELYELALEKAPSASYYYVENGEASYKELAEYVSDVLGYNGKTVSWNGTEAIAELGDWARFAWGSNSRVNALHARRLLGWQPNQPSIREWILAKK</sequence>
<dbReference type="Gene3D" id="3.40.50.720">
    <property type="entry name" value="NAD(P)-binding Rossmann-like Domain"/>
    <property type="match status" value="1"/>
</dbReference>
<feature type="domain" description="NAD-dependent epimerase/dehydratase" evidence="1">
    <location>
        <begin position="4"/>
        <end position="213"/>
    </location>
</feature>
<evidence type="ECO:0000313" key="3">
    <source>
        <dbReference type="Proteomes" id="UP000474175"/>
    </source>
</evidence>
<dbReference type="InterPro" id="IPR001509">
    <property type="entry name" value="Epimerase_deHydtase"/>
</dbReference>
<evidence type="ECO:0000313" key="2">
    <source>
        <dbReference type="EMBL" id="NDU97314.1"/>
    </source>
</evidence>
<dbReference type="GO" id="GO:0004029">
    <property type="term" value="F:aldehyde dehydrogenase (NAD+) activity"/>
    <property type="evidence" value="ECO:0007669"/>
    <property type="project" value="TreeGrafter"/>
</dbReference>
<proteinExistence type="predicted"/>
<reference evidence="2 3" key="1">
    <citation type="submission" date="2020-02" db="EMBL/GenBank/DDBJ databases">
        <title>Draft genome sequence of two Spirosoma agri KCTC 52727 and Spirosoma terrae KCTC 52035.</title>
        <authorList>
            <person name="Rojas J."/>
            <person name="Ambika Manirajan B."/>
            <person name="Suarez C."/>
            <person name="Ratering S."/>
            <person name="Schnell S."/>
        </authorList>
    </citation>
    <scope>NUCLEOTIDE SEQUENCE [LARGE SCALE GENOMIC DNA]</scope>
    <source>
        <strain evidence="2 3">KCTC 52035</strain>
    </source>
</reference>
<name>A0A6L9L9V6_9BACT</name>
<dbReference type="InterPro" id="IPR036291">
    <property type="entry name" value="NAD(P)-bd_dom_sf"/>
</dbReference>
<comment type="caution">
    <text evidence="2">The sequence shown here is derived from an EMBL/GenBank/DDBJ whole genome shotgun (WGS) entry which is preliminary data.</text>
</comment>
<dbReference type="Proteomes" id="UP000474175">
    <property type="component" value="Unassembled WGS sequence"/>
</dbReference>
<dbReference type="AlphaFoldDB" id="A0A6L9L9V6"/>
<gene>
    <name evidence="2" type="ORF">GK108_20695</name>
</gene>
<protein>
    <submittedName>
        <fullName evidence="2">NAD-dependent epimerase/dehydratase family protein</fullName>
    </submittedName>
</protein>
<dbReference type="InterPro" id="IPR051783">
    <property type="entry name" value="NAD(P)-dependent_oxidoreduct"/>
</dbReference>
<accession>A0A6L9L9V6</accession>
<evidence type="ECO:0000259" key="1">
    <source>
        <dbReference type="Pfam" id="PF01370"/>
    </source>
</evidence>
<dbReference type="SUPFAM" id="SSF51735">
    <property type="entry name" value="NAD(P)-binding Rossmann-fold domains"/>
    <property type="match status" value="1"/>
</dbReference>
<dbReference type="PANTHER" id="PTHR48079">
    <property type="entry name" value="PROTEIN YEEZ"/>
    <property type="match status" value="1"/>
</dbReference>
<keyword evidence="3" id="KW-1185">Reference proteome</keyword>
<dbReference type="GO" id="GO:0005737">
    <property type="term" value="C:cytoplasm"/>
    <property type="evidence" value="ECO:0007669"/>
    <property type="project" value="TreeGrafter"/>
</dbReference>
<dbReference type="PANTHER" id="PTHR48079:SF6">
    <property type="entry name" value="NAD(P)-BINDING DOMAIN-CONTAINING PROTEIN-RELATED"/>
    <property type="match status" value="1"/>
</dbReference>
<organism evidence="2 3">
    <name type="scientific">Spirosoma terrae</name>
    <dbReference type="NCBI Taxonomy" id="1968276"/>
    <lineage>
        <taxon>Bacteria</taxon>
        <taxon>Pseudomonadati</taxon>
        <taxon>Bacteroidota</taxon>
        <taxon>Cytophagia</taxon>
        <taxon>Cytophagales</taxon>
        <taxon>Cytophagaceae</taxon>
        <taxon>Spirosoma</taxon>
    </lineage>
</organism>
<dbReference type="EMBL" id="JAAFZH010000010">
    <property type="protein sequence ID" value="NDU97314.1"/>
    <property type="molecule type" value="Genomic_DNA"/>
</dbReference>
<dbReference type="Pfam" id="PF01370">
    <property type="entry name" value="Epimerase"/>
    <property type="match status" value="1"/>
</dbReference>